<dbReference type="Proteomes" id="UP000297975">
    <property type="component" value="Unassembled WGS sequence"/>
</dbReference>
<comment type="caution">
    <text evidence="1">The sequence shown here is derived from an EMBL/GenBank/DDBJ whole genome shotgun (WGS) entry which is preliminary data.</text>
</comment>
<accession>A0A4Y8IEG7</accession>
<protein>
    <recommendedName>
        <fullName evidence="3">ABM domain-containing protein</fullName>
    </recommendedName>
</protein>
<evidence type="ECO:0000313" key="1">
    <source>
        <dbReference type="EMBL" id="TFB13461.1"/>
    </source>
</evidence>
<dbReference type="RefSeq" id="WP_134341472.1">
    <property type="nucleotide sequence ID" value="NZ_SOPW01000025.1"/>
</dbReference>
<keyword evidence="2" id="KW-1185">Reference proteome</keyword>
<dbReference type="OrthoDB" id="2376332at2"/>
<evidence type="ECO:0008006" key="3">
    <source>
        <dbReference type="Google" id="ProtNLM"/>
    </source>
</evidence>
<gene>
    <name evidence="1" type="ORF">E3U55_15925</name>
</gene>
<dbReference type="Gene3D" id="3.30.70.100">
    <property type="match status" value="1"/>
</dbReference>
<sequence>MYVKVYIYHIQNDKVDEFMSIQEKASEIYGKYLNFNTTYLQSQEDITKWMEITNYKDEEEYQKSIKLINQEDEIQELFEAFQSLLISEHEVTEENFIEKKIISNS</sequence>
<proteinExistence type="predicted"/>
<dbReference type="AlphaFoldDB" id="A0A4Y8IEG7"/>
<dbReference type="EMBL" id="SOPW01000025">
    <property type="protein sequence ID" value="TFB13461.1"/>
    <property type="molecule type" value="Genomic_DNA"/>
</dbReference>
<evidence type="ECO:0000313" key="2">
    <source>
        <dbReference type="Proteomes" id="UP000297975"/>
    </source>
</evidence>
<name>A0A4Y8IEG7_9BACI</name>
<organism evidence="1 2">
    <name type="scientific">Filobacillus milosensis</name>
    <dbReference type="NCBI Taxonomy" id="94137"/>
    <lineage>
        <taxon>Bacteria</taxon>
        <taxon>Bacillati</taxon>
        <taxon>Bacillota</taxon>
        <taxon>Bacilli</taxon>
        <taxon>Bacillales</taxon>
        <taxon>Bacillaceae</taxon>
        <taxon>Filobacillus</taxon>
    </lineage>
</organism>
<reference evidence="1 2" key="1">
    <citation type="submission" date="2019-03" db="EMBL/GenBank/DDBJ databases">
        <authorList>
            <person name="He R.-H."/>
        </authorList>
    </citation>
    <scope>NUCLEOTIDE SEQUENCE [LARGE SCALE GENOMIC DNA]</scope>
    <source>
        <strain evidence="2">SH 714</strain>
    </source>
</reference>